<name>U4R3X1_9FIRM</name>
<dbReference type="RefSeq" id="WP_020815273.1">
    <property type="nucleotide sequence ID" value="NZ_ATAY01000028.1"/>
</dbReference>
<keyword evidence="1" id="KW-0732">Signal</keyword>
<dbReference type="EMBL" id="ATAY01000028">
    <property type="protein sequence ID" value="EPR12358.1"/>
    <property type="molecule type" value="Genomic_DNA"/>
</dbReference>
<comment type="caution">
    <text evidence="2">The sequence shown here is derived from an EMBL/GenBank/DDBJ whole genome shotgun (WGS) entry which is preliminary data.</text>
</comment>
<organism evidence="2 3">
    <name type="scientific">Ruminiclostridium papyrosolvens C7</name>
    <dbReference type="NCBI Taxonomy" id="1330534"/>
    <lineage>
        <taxon>Bacteria</taxon>
        <taxon>Bacillati</taxon>
        <taxon>Bacillota</taxon>
        <taxon>Clostridia</taxon>
        <taxon>Eubacteriales</taxon>
        <taxon>Oscillospiraceae</taxon>
        <taxon>Ruminiclostridium</taxon>
    </lineage>
</organism>
<sequence>MKKFISGFLVGVLLISFTSFIFAEDNSQTLVSKIYQNAMGDIFKVFNKNNNLQVKLGSASGTGDNSGGTLILYNNDESKPRVSSSVRADTDSGMLSLQSGDIARLLISGQQKDNQSGLFLYNQNGKCVTAIRESYGYINNQPIVTQDELVKEISKLQKQIDDLKKQGQ</sequence>
<feature type="chain" id="PRO_5004653879" evidence="1">
    <location>
        <begin position="24"/>
        <end position="168"/>
    </location>
</feature>
<evidence type="ECO:0000256" key="1">
    <source>
        <dbReference type="SAM" id="SignalP"/>
    </source>
</evidence>
<dbReference type="Proteomes" id="UP000016860">
    <property type="component" value="Unassembled WGS sequence"/>
</dbReference>
<feature type="signal peptide" evidence="1">
    <location>
        <begin position="1"/>
        <end position="23"/>
    </location>
</feature>
<dbReference type="OrthoDB" id="5090100at2"/>
<protein>
    <submittedName>
        <fullName evidence="2">Uncharacterized protein</fullName>
    </submittedName>
</protein>
<dbReference type="PATRIC" id="fig|1330534.3.peg.1718"/>
<accession>U4R3X1</accession>
<reference evidence="2 3" key="1">
    <citation type="journal article" date="2013" name="Genome Announc.">
        <title>Draft Genome Sequence of the Cellulolytic Bacterium Clostridium papyrosolvens C7 (ATCC 700395).</title>
        <authorList>
            <person name="Zepeda V."/>
            <person name="Dassa B."/>
            <person name="Borovok I."/>
            <person name="Lamed R."/>
            <person name="Bayer E.A."/>
            <person name="Cate J.H."/>
        </authorList>
    </citation>
    <scope>NUCLEOTIDE SEQUENCE [LARGE SCALE GENOMIC DNA]</scope>
    <source>
        <strain evidence="2 3">C7</strain>
    </source>
</reference>
<dbReference type="AlphaFoldDB" id="U4R3X1"/>
<dbReference type="STRING" id="1330534.L323_08640"/>
<gene>
    <name evidence="2" type="ORF">L323_08640</name>
</gene>
<evidence type="ECO:0000313" key="3">
    <source>
        <dbReference type="Proteomes" id="UP000016860"/>
    </source>
</evidence>
<evidence type="ECO:0000313" key="2">
    <source>
        <dbReference type="EMBL" id="EPR12358.1"/>
    </source>
</evidence>
<proteinExistence type="predicted"/>